<dbReference type="Pfam" id="PF18910">
    <property type="entry name" value="DUF5665"/>
    <property type="match status" value="1"/>
</dbReference>
<evidence type="ECO:0000256" key="2">
    <source>
        <dbReference type="SAM" id="Phobius"/>
    </source>
</evidence>
<evidence type="ECO:0000256" key="1">
    <source>
        <dbReference type="SAM" id="MobiDB-lite"/>
    </source>
</evidence>
<accession>A0ABS4NNU8</accession>
<dbReference type="EMBL" id="JAGGLV010000005">
    <property type="protein sequence ID" value="MBP2111735.1"/>
    <property type="molecule type" value="Genomic_DNA"/>
</dbReference>
<evidence type="ECO:0000313" key="3">
    <source>
        <dbReference type="EMBL" id="MBP2111735.1"/>
    </source>
</evidence>
<name>A0ABS4NNU8_9BACL</name>
<protein>
    <recommendedName>
        <fullName evidence="5">Signal transduction histidine kinase</fullName>
    </recommendedName>
</protein>
<dbReference type="InterPro" id="IPR043723">
    <property type="entry name" value="DUF5665"/>
</dbReference>
<keyword evidence="2" id="KW-0472">Membrane</keyword>
<keyword evidence="2" id="KW-1133">Transmembrane helix</keyword>
<comment type="caution">
    <text evidence="3">The sequence shown here is derived from an EMBL/GenBank/DDBJ whole genome shotgun (WGS) entry which is preliminary data.</text>
</comment>
<gene>
    <name evidence="3" type="ORF">J2Z70_001876</name>
</gene>
<feature type="region of interest" description="Disordered" evidence="1">
    <location>
        <begin position="1"/>
        <end position="79"/>
    </location>
</feature>
<evidence type="ECO:0000313" key="4">
    <source>
        <dbReference type="Proteomes" id="UP000773462"/>
    </source>
</evidence>
<reference evidence="3 4" key="1">
    <citation type="submission" date="2021-03" db="EMBL/GenBank/DDBJ databases">
        <title>Genomic Encyclopedia of Type Strains, Phase IV (KMG-IV): sequencing the most valuable type-strain genomes for metagenomic binning, comparative biology and taxonomic classification.</title>
        <authorList>
            <person name="Goeker M."/>
        </authorList>
    </citation>
    <scope>NUCLEOTIDE SEQUENCE [LARGE SCALE GENOMIC DNA]</scope>
    <source>
        <strain evidence="3 4">DSM 101953</strain>
    </source>
</reference>
<keyword evidence="4" id="KW-1185">Reference proteome</keyword>
<feature type="compositionally biased region" description="Basic and acidic residues" evidence="1">
    <location>
        <begin position="27"/>
        <end position="43"/>
    </location>
</feature>
<feature type="transmembrane region" description="Helical" evidence="2">
    <location>
        <begin position="137"/>
        <end position="155"/>
    </location>
</feature>
<evidence type="ECO:0008006" key="5">
    <source>
        <dbReference type="Google" id="ProtNLM"/>
    </source>
</evidence>
<keyword evidence="2" id="KW-0812">Transmembrane</keyword>
<dbReference type="Proteomes" id="UP000773462">
    <property type="component" value="Unassembled WGS sequence"/>
</dbReference>
<organism evidence="3 4">
    <name type="scientific">Paenibacillus silagei</name>
    <dbReference type="NCBI Taxonomy" id="1670801"/>
    <lineage>
        <taxon>Bacteria</taxon>
        <taxon>Bacillati</taxon>
        <taxon>Bacillota</taxon>
        <taxon>Bacilli</taxon>
        <taxon>Bacillales</taxon>
        <taxon>Paenibacillaceae</taxon>
        <taxon>Paenibacillus</taxon>
    </lineage>
</organism>
<sequence>MGGWNNGKIPAEQPKQPEGPGRISIRTTDRGNNREEAQHEQKPTHSGAGQPSGKTDPGAEYPEKSQPTASPPKPTAAVTAAVDPADLPPEEKLNALYRMTTSLAQQMEKSRISEYTELLHSPFRLIWLNILSGTARGLGIALGFTFFAATIIYVLQVLGALNLPIIGDYIADIVRIVQHQLELKTF</sequence>
<proteinExistence type="predicted"/>